<evidence type="ECO:0000256" key="9">
    <source>
        <dbReference type="PIRNR" id="PIRNR023381"/>
    </source>
</evidence>
<evidence type="ECO:0000256" key="3">
    <source>
        <dbReference type="ARBA" id="ARBA00022692"/>
    </source>
</evidence>
<comment type="similarity">
    <text evidence="7 9">Belongs to the MPDU1 (TC 2.A.43.3) family.</text>
</comment>
<evidence type="ECO:0000256" key="10">
    <source>
        <dbReference type="SAM" id="MobiDB-lite"/>
    </source>
</evidence>
<keyword evidence="3 9" id="KW-0812">Transmembrane</keyword>
<organism evidence="12">
    <name type="scientific">Bactrocera dorsalis</name>
    <name type="common">Oriental fruit fly</name>
    <name type="synonym">Dacus dorsalis</name>
    <dbReference type="NCBI Taxonomy" id="27457"/>
    <lineage>
        <taxon>Eukaryota</taxon>
        <taxon>Metazoa</taxon>
        <taxon>Ecdysozoa</taxon>
        <taxon>Arthropoda</taxon>
        <taxon>Hexapoda</taxon>
        <taxon>Insecta</taxon>
        <taxon>Pterygota</taxon>
        <taxon>Neoptera</taxon>
        <taxon>Endopterygota</taxon>
        <taxon>Diptera</taxon>
        <taxon>Brachycera</taxon>
        <taxon>Muscomorpha</taxon>
        <taxon>Tephritoidea</taxon>
        <taxon>Tephritidae</taxon>
        <taxon>Bactrocera</taxon>
        <taxon>Bactrocera</taxon>
    </lineage>
</organism>
<reference evidence="14" key="2">
    <citation type="submission" date="2025-04" db="UniProtKB">
        <authorList>
            <consortium name="RefSeq"/>
        </authorList>
    </citation>
    <scope>IDENTIFICATION</scope>
    <source>
        <strain evidence="14">Punador</strain>
    </source>
</reference>
<evidence type="ECO:0000256" key="11">
    <source>
        <dbReference type="SAM" id="Phobius"/>
    </source>
</evidence>
<dbReference type="SMART" id="SM00679">
    <property type="entry name" value="CTNS"/>
    <property type="match status" value="2"/>
</dbReference>
<evidence type="ECO:0000256" key="2">
    <source>
        <dbReference type="ARBA" id="ARBA00022448"/>
    </source>
</evidence>
<evidence type="ECO:0000256" key="7">
    <source>
        <dbReference type="ARBA" id="ARBA00038475"/>
    </source>
</evidence>
<dbReference type="EMBL" id="GAKP01003007">
    <property type="protein sequence ID" value="JAC55945.1"/>
    <property type="molecule type" value="Transcribed_RNA"/>
</dbReference>
<keyword evidence="13" id="KW-1185">Reference proteome</keyword>
<name>A0A034WP28_BACDO</name>
<dbReference type="Pfam" id="PF04193">
    <property type="entry name" value="PQ-loop"/>
    <property type="match status" value="2"/>
</dbReference>
<keyword evidence="2" id="KW-0813">Transport</keyword>
<dbReference type="GO" id="GO:0016020">
    <property type="term" value="C:membrane"/>
    <property type="evidence" value="ECO:0007669"/>
    <property type="project" value="UniProtKB-SubCell"/>
</dbReference>
<dbReference type="PANTHER" id="PTHR12226">
    <property type="entry name" value="MANNOSE-P-DOLICHOL UTILIZATION DEFECT 1 LEC35 -RELATED"/>
    <property type="match status" value="1"/>
</dbReference>
<evidence type="ECO:0000313" key="14">
    <source>
        <dbReference type="RefSeq" id="XP_011210657.1"/>
    </source>
</evidence>
<gene>
    <name evidence="12" type="primary">MPU1</name>
    <name evidence="14" type="synonym">LOC105231196</name>
</gene>
<feature type="region of interest" description="Disordered" evidence="10">
    <location>
        <begin position="239"/>
        <end position="261"/>
    </location>
</feature>
<evidence type="ECO:0000256" key="6">
    <source>
        <dbReference type="ARBA" id="ARBA00023136"/>
    </source>
</evidence>
<dbReference type="FunFam" id="1.20.1280.290:FF:000031">
    <property type="entry name" value="Mannose-P-dolichol utilization defect 1"/>
    <property type="match status" value="1"/>
</dbReference>
<dbReference type="OrthoDB" id="271506at2759"/>
<evidence type="ECO:0000313" key="12">
    <source>
        <dbReference type="EMBL" id="JAC55945.1"/>
    </source>
</evidence>
<feature type="transmembrane region" description="Helical" evidence="11">
    <location>
        <begin position="146"/>
        <end position="165"/>
    </location>
</feature>
<dbReference type="Proteomes" id="UP001652620">
    <property type="component" value="Chromosome 1"/>
</dbReference>
<evidence type="ECO:0000256" key="4">
    <source>
        <dbReference type="ARBA" id="ARBA00022737"/>
    </source>
</evidence>
<keyword evidence="4" id="KW-0677">Repeat</keyword>
<dbReference type="OMA" id="LQVLYYW"/>
<protein>
    <recommendedName>
        <fullName evidence="8 9">Mannose-P-dolichol utilization defect 1 protein homolog</fullName>
    </recommendedName>
</protein>
<dbReference type="GO" id="GO:0009312">
    <property type="term" value="P:oligosaccharide biosynthetic process"/>
    <property type="evidence" value="ECO:0007669"/>
    <property type="project" value="TreeGrafter"/>
</dbReference>
<comment type="subcellular location">
    <subcellularLocation>
        <location evidence="1 9">Membrane</location>
        <topology evidence="1 9">Multi-pass membrane protein</topology>
    </subcellularLocation>
</comment>
<feature type="transmembrane region" description="Helical" evidence="11">
    <location>
        <begin position="177"/>
        <end position="197"/>
    </location>
</feature>
<evidence type="ECO:0000313" key="13">
    <source>
        <dbReference type="Proteomes" id="UP001652620"/>
    </source>
</evidence>
<reference evidence="12" key="1">
    <citation type="journal article" date="2014" name="BMC Genomics">
        <title>Characterizing the developmental transcriptome of the oriental fruit fly, Bactrocera dorsalis (Diptera: Tephritidae) through comparative genomic analysis with Drosophila melanogaster utilizing modENCODE datasets.</title>
        <authorList>
            <person name="Geib S.M."/>
            <person name="Calla B."/>
            <person name="Hall B."/>
            <person name="Hou S."/>
            <person name="Manoukis N.C."/>
        </authorList>
    </citation>
    <scope>NUCLEOTIDE SEQUENCE</scope>
    <source>
        <strain evidence="12">Punador</strain>
    </source>
</reference>
<accession>A0A034WP28</accession>
<feature type="transmembrane region" description="Helical" evidence="11">
    <location>
        <begin position="209"/>
        <end position="230"/>
    </location>
</feature>
<dbReference type="FunFam" id="1.20.1280.290:FF:000006">
    <property type="entry name" value="mannose-P-dolichol utilization defect 1 protein"/>
    <property type="match status" value="1"/>
</dbReference>
<dbReference type="InterPro" id="IPR006603">
    <property type="entry name" value="PQ-loop_rpt"/>
</dbReference>
<dbReference type="PIRSF" id="PIRSF023381">
    <property type="entry name" value="MannP-dilichol_defect-1p"/>
    <property type="match status" value="1"/>
</dbReference>
<evidence type="ECO:0000256" key="1">
    <source>
        <dbReference type="ARBA" id="ARBA00004141"/>
    </source>
</evidence>
<evidence type="ECO:0000256" key="5">
    <source>
        <dbReference type="ARBA" id="ARBA00022989"/>
    </source>
</evidence>
<dbReference type="Gene3D" id="1.20.1280.290">
    <property type="match status" value="2"/>
</dbReference>
<proteinExistence type="inferred from homology"/>
<dbReference type="PANTHER" id="PTHR12226:SF2">
    <property type="entry name" value="MANNOSE-P-DOLICHOL UTILIZATION DEFECT 1 PROTEIN"/>
    <property type="match status" value="1"/>
</dbReference>
<keyword evidence="6 9" id="KW-0472">Membrane</keyword>
<keyword evidence="5 9" id="KW-1133">Transmembrane helix</keyword>
<feature type="transmembrane region" description="Helical" evidence="11">
    <location>
        <begin position="124"/>
        <end position="140"/>
    </location>
</feature>
<evidence type="ECO:0000256" key="8">
    <source>
        <dbReference type="ARBA" id="ARBA00067517"/>
    </source>
</evidence>
<sequence length="261" mass="28241">MTEVLKTVLSYFLSEECIETYLVFHDFTDGTCFKSLLSKCLGYAIIAGSILVKIPQVLKLIKNKSGEGINLISVLLDLTAITSHMSYNYVKGYPFSAWGDNTFLALQTAAIGALVLFYGGSKGLSLIFCILYTLAVYVLNCGLTPINVLLVAQAFNIPILLLGKLSQAWTNYKNSSTGQLSAATVFLLFAGSLARIFTSAQETGDSMIIATFCASTFANGVIASQMIYYWNKPGKSKKVNIGKTSTKPISAPKKGKSKKID</sequence>
<dbReference type="GeneID" id="105231196"/>
<dbReference type="RefSeq" id="XP_011210657.1">
    <property type="nucleotide sequence ID" value="XM_011212355.2"/>
</dbReference>
<dbReference type="AlphaFoldDB" id="A0A034WP28"/>
<dbReference type="InterPro" id="IPR016817">
    <property type="entry name" value="MannP-dilichol_defect-1"/>
</dbReference>
<reference evidence="13" key="3">
    <citation type="submission" date="2025-05" db="UniProtKB">
        <authorList>
            <consortium name="RefSeq"/>
        </authorList>
    </citation>
    <scope>NUCLEOTIDE SEQUENCE [LARGE SCALE GENOMIC DNA]</scope>
</reference>
<dbReference type="KEGG" id="bdr:105231196"/>